<dbReference type="SUPFAM" id="SSF46689">
    <property type="entry name" value="Homeodomain-like"/>
    <property type="match status" value="1"/>
</dbReference>
<reference evidence="1 3" key="1">
    <citation type="journal article" date="2017" name="Infect. Genet. Evol.">
        <title>Comparative genome analysis of fish pathogen Flavobacterium columnare reveals extensive sequence diversity within the species.</title>
        <authorList>
            <person name="Kayansamruaj P."/>
            <person name="Dong H.T."/>
            <person name="Hirono I."/>
            <person name="Kondo H."/>
            <person name="Senapin S."/>
            <person name="Rodkhum C."/>
        </authorList>
    </citation>
    <scope>NUCLEOTIDE SEQUENCE [LARGE SCALE GENOMIC DNA]</scope>
    <source>
        <strain evidence="1 3">1215</strain>
    </source>
</reference>
<organism evidence="1 3">
    <name type="scientific">Flavobacterium davisii</name>
    <dbReference type="NCBI Taxonomy" id="2906077"/>
    <lineage>
        <taxon>Bacteria</taxon>
        <taxon>Pseudomonadati</taxon>
        <taxon>Bacteroidota</taxon>
        <taxon>Flavobacteriia</taxon>
        <taxon>Flavobacteriales</taxon>
        <taxon>Flavobacteriaceae</taxon>
        <taxon>Flavobacterium</taxon>
    </lineage>
</organism>
<evidence type="ECO:0000313" key="1">
    <source>
        <dbReference type="EMBL" id="OWP82999.1"/>
    </source>
</evidence>
<evidence type="ECO:0000313" key="2">
    <source>
        <dbReference type="EMBL" id="OWP84190.1"/>
    </source>
</evidence>
<comment type="caution">
    <text evidence="1">The sequence shown here is derived from an EMBL/GenBank/DDBJ whole genome shotgun (WGS) entry which is preliminary data.</text>
</comment>
<dbReference type="Proteomes" id="UP000197768">
    <property type="component" value="Unassembled WGS sequence"/>
</dbReference>
<dbReference type="AlphaFoldDB" id="A0A246GFR5"/>
<protein>
    <submittedName>
        <fullName evidence="1">Helix-turn-helix domain-containing protein</fullName>
    </submittedName>
</protein>
<evidence type="ECO:0000313" key="3">
    <source>
        <dbReference type="Proteomes" id="UP000197768"/>
    </source>
</evidence>
<accession>A0A246GFR5</accession>
<sequence length="163" mass="18766">MPKKIQIAIKEDVDFLEKLLVKTSGSLKKDRIKTLILIKKGKYVFYSAIAKKLGRTEKTVRGWTREYLENGISEMLSVRSGGNNTKKISEKMANSIEQKLNDPKTTITSYVELLKILEKELNESVNYGALYAHCKRKHQSKLKVARKSHYKKDENAEAFFKKP</sequence>
<name>A0A246GFR5_9FLAO</name>
<gene>
    <name evidence="2" type="ORF">BWK59_06690</name>
    <name evidence="1" type="ORF">BWK59_12875</name>
</gene>
<dbReference type="RefSeq" id="WP_088392279.1">
    <property type="nucleotide sequence ID" value="NZ_MTCZ01000049.1"/>
</dbReference>
<dbReference type="InterPro" id="IPR009057">
    <property type="entry name" value="Homeodomain-like_sf"/>
</dbReference>
<dbReference type="EMBL" id="MTCZ01000190">
    <property type="protein sequence ID" value="OWP82999.1"/>
    <property type="molecule type" value="Genomic_DNA"/>
</dbReference>
<dbReference type="EMBL" id="MTCZ01000049">
    <property type="protein sequence ID" value="OWP84190.1"/>
    <property type="molecule type" value="Genomic_DNA"/>
</dbReference>
<proteinExistence type="predicted"/>